<proteinExistence type="predicted"/>
<comment type="caution">
    <text evidence="1">The sequence shown here is derived from an EMBL/GenBank/DDBJ whole genome shotgun (WGS) entry which is preliminary data.</text>
</comment>
<reference evidence="1" key="1">
    <citation type="submission" date="2022-07" db="EMBL/GenBank/DDBJ databases">
        <title>Genome Sequence of Phlebia brevispora.</title>
        <authorList>
            <person name="Buettner E."/>
        </authorList>
    </citation>
    <scope>NUCLEOTIDE SEQUENCE</scope>
    <source>
        <strain evidence="1">MPL23</strain>
    </source>
</reference>
<evidence type="ECO:0000313" key="1">
    <source>
        <dbReference type="EMBL" id="KAJ3557569.1"/>
    </source>
</evidence>
<evidence type="ECO:0000313" key="2">
    <source>
        <dbReference type="Proteomes" id="UP001148662"/>
    </source>
</evidence>
<dbReference type="EMBL" id="JANHOG010000148">
    <property type="protein sequence ID" value="KAJ3557569.1"/>
    <property type="molecule type" value="Genomic_DNA"/>
</dbReference>
<accession>A0ACC1TBW4</accession>
<keyword evidence="2" id="KW-1185">Reference proteome</keyword>
<name>A0ACC1TBW4_9APHY</name>
<dbReference type="Proteomes" id="UP001148662">
    <property type="component" value="Unassembled WGS sequence"/>
</dbReference>
<sequence>MFRGNIHLKELLTLIPSGRHRQFHHGGVNVKSIGVTLQDLNSLLDLDYSLINIINMSSAAEYAASPVSCSDGVIGGIGVGCVTISA</sequence>
<organism evidence="1 2">
    <name type="scientific">Phlebia brevispora</name>
    <dbReference type="NCBI Taxonomy" id="194682"/>
    <lineage>
        <taxon>Eukaryota</taxon>
        <taxon>Fungi</taxon>
        <taxon>Dikarya</taxon>
        <taxon>Basidiomycota</taxon>
        <taxon>Agaricomycotina</taxon>
        <taxon>Agaricomycetes</taxon>
        <taxon>Polyporales</taxon>
        <taxon>Meruliaceae</taxon>
        <taxon>Phlebia</taxon>
    </lineage>
</organism>
<gene>
    <name evidence="1" type="ORF">NM688_g1404</name>
</gene>
<protein>
    <submittedName>
        <fullName evidence="1">Uncharacterized protein</fullName>
    </submittedName>
</protein>